<name>A0ABW9ZXA4_9BACT</name>
<proteinExistence type="predicted"/>
<evidence type="ECO:0000313" key="3">
    <source>
        <dbReference type="Proteomes" id="UP000753802"/>
    </source>
</evidence>
<comment type="caution">
    <text evidence="2">The sequence shown here is derived from an EMBL/GenBank/DDBJ whole genome shotgun (WGS) entry which is preliminary data.</text>
</comment>
<feature type="signal peptide" evidence="1">
    <location>
        <begin position="1"/>
        <end position="19"/>
    </location>
</feature>
<dbReference type="Pfam" id="PF10677">
    <property type="entry name" value="DUF2490"/>
    <property type="match status" value="1"/>
</dbReference>
<organism evidence="2 3">
    <name type="scientific">Sediminibacterium roseum</name>
    <dbReference type="NCBI Taxonomy" id="1978412"/>
    <lineage>
        <taxon>Bacteria</taxon>
        <taxon>Pseudomonadati</taxon>
        <taxon>Bacteroidota</taxon>
        <taxon>Chitinophagia</taxon>
        <taxon>Chitinophagales</taxon>
        <taxon>Chitinophagaceae</taxon>
        <taxon>Sediminibacterium</taxon>
    </lineage>
</organism>
<gene>
    <name evidence="2" type="ORF">GWC95_06965</name>
</gene>
<sequence length="247" mass="29496">MKRILICIFIFLEAGTLGAQTKTTTQVNQVWLGYFNQTRFSKRWGMWADIQLRTKENFFDNLSQSLNRVGLTYYLTDNTKLTLGYAFINHFPGNNHANVSRPEHRIWQQIQWQNKYPRLRLMQWFRLEEKFMRKVLNNDNLADGYNYSWKLRYNFLLNTPLGRKAFTPGSLSFVLNDEVHINFGKEIVYNYFDQNRFFVGFNYHNSASDNIQFGYMNLFQQLAAGNSYRSIHTARIAYFHNLDLRKK</sequence>
<keyword evidence="1" id="KW-0732">Signal</keyword>
<reference evidence="2 3" key="1">
    <citation type="submission" date="2020-01" db="EMBL/GenBank/DDBJ databases">
        <title>Genome analysis.</title>
        <authorList>
            <person name="Wu S."/>
            <person name="Wang G."/>
        </authorList>
    </citation>
    <scope>NUCLEOTIDE SEQUENCE [LARGE SCALE GENOMIC DNA]</scope>
    <source>
        <strain evidence="2 3">SYL130</strain>
    </source>
</reference>
<dbReference type="EMBL" id="JAACJS010000011">
    <property type="protein sequence ID" value="NCI49655.1"/>
    <property type="molecule type" value="Genomic_DNA"/>
</dbReference>
<dbReference type="Proteomes" id="UP000753802">
    <property type="component" value="Unassembled WGS sequence"/>
</dbReference>
<keyword evidence="3" id="KW-1185">Reference proteome</keyword>
<protein>
    <submittedName>
        <fullName evidence="2">DUF2490 domain-containing protein</fullName>
    </submittedName>
</protein>
<dbReference type="RefSeq" id="WP_161817967.1">
    <property type="nucleotide sequence ID" value="NZ_JAACJS010000011.1"/>
</dbReference>
<dbReference type="InterPro" id="IPR019619">
    <property type="entry name" value="DUF2490"/>
</dbReference>
<evidence type="ECO:0000313" key="2">
    <source>
        <dbReference type="EMBL" id="NCI49655.1"/>
    </source>
</evidence>
<feature type="chain" id="PRO_5046953887" evidence="1">
    <location>
        <begin position="20"/>
        <end position="247"/>
    </location>
</feature>
<evidence type="ECO:0000256" key="1">
    <source>
        <dbReference type="SAM" id="SignalP"/>
    </source>
</evidence>
<accession>A0ABW9ZXA4</accession>